<dbReference type="AlphaFoldDB" id="A0A8T1UVB6"/>
<organism evidence="1 2">
    <name type="scientific">Phytophthora cactorum</name>
    <dbReference type="NCBI Taxonomy" id="29920"/>
    <lineage>
        <taxon>Eukaryota</taxon>
        <taxon>Sar</taxon>
        <taxon>Stramenopiles</taxon>
        <taxon>Oomycota</taxon>
        <taxon>Peronosporomycetes</taxon>
        <taxon>Peronosporales</taxon>
        <taxon>Peronosporaceae</taxon>
        <taxon>Phytophthora</taxon>
    </lineage>
</organism>
<name>A0A8T1UVB6_9STRA</name>
<evidence type="ECO:0000313" key="2">
    <source>
        <dbReference type="Proteomes" id="UP000688947"/>
    </source>
</evidence>
<dbReference type="Proteomes" id="UP000688947">
    <property type="component" value="Unassembled WGS sequence"/>
</dbReference>
<protein>
    <submittedName>
        <fullName evidence="1">Uncharacterized protein</fullName>
    </submittedName>
</protein>
<accession>A0A8T1UVB6</accession>
<proteinExistence type="predicted"/>
<sequence length="61" mass="6811">MVRNSSPALLAVQDAIAMKQFPPKLTLPEEKTESLCFRCTHTPRSHGLQSAFSQLELRSVL</sequence>
<dbReference type="EMBL" id="JAENGZ010000068">
    <property type="protein sequence ID" value="KAG6970703.1"/>
    <property type="molecule type" value="Genomic_DNA"/>
</dbReference>
<gene>
    <name evidence="1" type="ORF">JG687_00002497</name>
</gene>
<comment type="caution">
    <text evidence="1">The sequence shown here is derived from an EMBL/GenBank/DDBJ whole genome shotgun (WGS) entry which is preliminary data.</text>
</comment>
<evidence type="ECO:0000313" key="1">
    <source>
        <dbReference type="EMBL" id="KAG6970703.1"/>
    </source>
</evidence>
<reference evidence="1" key="1">
    <citation type="submission" date="2021-01" db="EMBL/GenBank/DDBJ databases">
        <title>Phytophthora aleatoria, a newly-described species from Pinus radiata is distinct from Phytophthora cactorum isolates based on comparative genomics.</title>
        <authorList>
            <person name="Mcdougal R."/>
            <person name="Panda P."/>
            <person name="Williams N."/>
            <person name="Studholme D.J."/>
        </authorList>
    </citation>
    <scope>NUCLEOTIDE SEQUENCE</scope>
    <source>
        <strain evidence="1">NZFS 3830</strain>
    </source>
</reference>